<evidence type="ECO:0000256" key="3">
    <source>
        <dbReference type="ARBA" id="ARBA00022475"/>
    </source>
</evidence>
<dbReference type="PANTHER" id="PTHR34296:SF2">
    <property type="entry name" value="ABC TRANSPORTER GUANOSINE-BINDING PROTEIN NUPN"/>
    <property type="match status" value="1"/>
</dbReference>
<organism evidence="9 10">
    <name type="scientific">Hathewaya limosa</name>
    <name type="common">Clostridium limosum</name>
    <dbReference type="NCBI Taxonomy" id="1536"/>
    <lineage>
        <taxon>Bacteria</taxon>
        <taxon>Bacillati</taxon>
        <taxon>Bacillota</taxon>
        <taxon>Clostridia</taxon>
        <taxon>Eubacteriales</taxon>
        <taxon>Clostridiaceae</taxon>
        <taxon>Hathewaya</taxon>
    </lineage>
</organism>
<evidence type="ECO:0000313" key="9">
    <source>
        <dbReference type="EMBL" id="MDQ0480062.1"/>
    </source>
</evidence>
<keyword evidence="6" id="KW-0449">Lipoprotein</keyword>
<name>A0ABU0JSJ5_HATLI</name>
<keyword evidence="3" id="KW-1003">Cell membrane</keyword>
<dbReference type="PANTHER" id="PTHR34296">
    <property type="entry name" value="TRANSCRIPTIONAL ACTIVATOR PROTEIN MED"/>
    <property type="match status" value="1"/>
</dbReference>
<sequence>MKKFLTYLLALVMTFSLVLTGCGSSKEEAASSKDPAGDKKLKIACLLNGNLGDKSFFDSANKGMEQIKEKFGYETKTIEMGFDQSKWLPSLEDVSEQDYDVIVVGTWQMKEYLEEVAPKYPEKKYIIFDASVDYSKGDLKNVYSIEYKQNEASFIAGALATRITTSKMPLANPEKKIGFLGGMDTPVINDFLVGYIKGAQYIDKDAKVAVSYIGTFDDSAKAKELALAQYNQGVDIGFNVAGQAGLGQLDAAKEAKKYAIGVDSDQAMLFKDKDQAKSNLIPTSVLKRVDNTLVRAMELNKEGKLKLGEKEVLGLKDKAMEIVKNEYYNKLVSDDVKKEMDTIEQKIASGEMKVDSAFGMSTDELNKLRNSVK</sequence>
<comment type="subcellular location">
    <subcellularLocation>
        <location evidence="1">Cell membrane</location>
        <topology evidence="1">Lipid-anchor</topology>
    </subcellularLocation>
</comment>
<dbReference type="RefSeq" id="WP_307355969.1">
    <property type="nucleotide sequence ID" value="NZ_BAAACJ010000019.1"/>
</dbReference>
<feature type="chain" id="PRO_5047218260" evidence="7">
    <location>
        <begin position="21"/>
        <end position="373"/>
    </location>
</feature>
<keyword evidence="5" id="KW-0472">Membrane</keyword>
<reference evidence="9 10" key="1">
    <citation type="submission" date="2023-07" db="EMBL/GenBank/DDBJ databases">
        <title>Genomic Encyclopedia of Type Strains, Phase IV (KMG-IV): sequencing the most valuable type-strain genomes for metagenomic binning, comparative biology and taxonomic classification.</title>
        <authorList>
            <person name="Goeker M."/>
        </authorList>
    </citation>
    <scope>NUCLEOTIDE SEQUENCE [LARGE SCALE GENOMIC DNA]</scope>
    <source>
        <strain evidence="9 10">DSM 1400</strain>
    </source>
</reference>
<feature type="signal peptide" evidence="7">
    <location>
        <begin position="1"/>
        <end position="20"/>
    </location>
</feature>
<dbReference type="EMBL" id="JAUSWN010000014">
    <property type="protein sequence ID" value="MDQ0480062.1"/>
    <property type="molecule type" value="Genomic_DNA"/>
</dbReference>
<evidence type="ECO:0000256" key="6">
    <source>
        <dbReference type="ARBA" id="ARBA00023288"/>
    </source>
</evidence>
<dbReference type="InterPro" id="IPR050957">
    <property type="entry name" value="BMP_lipoprotein"/>
</dbReference>
<accession>A0ABU0JSJ5</accession>
<gene>
    <name evidence="9" type="ORF">QOZ93_001806</name>
</gene>
<proteinExistence type="inferred from homology"/>
<dbReference type="Pfam" id="PF02608">
    <property type="entry name" value="Bmp"/>
    <property type="match status" value="1"/>
</dbReference>
<dbReference type="InterPro" id="IPR028082">
    <property type="entry name" value="Peripla_BP_I"/>
</dbReference>
<keyword evidence="10" id="KW-1185">Reference proteome</keyword>
<dbReference type="InterPro" id="IPR003760">
    <property type="entry name" value="PnrA-like"/>
</dbReference>
<feature type="domain" description="ABC transporter substrate-binding protein PnrA-like" evidence="8">
    <location>
        <begin position="41"/>
        <end position="355"/>
    </location>
</feature>
<dbReference type="SUPFAM" id="SSF53822">
    <property type="entry name" value="Periplasmic binding protein-like I"/>
    <property type="match status" value="1"/>
</dbReference>
<dbReference type="PROSITE" id="PS51257">
    <property type="entry name" value="PROKAR_LIPOPROTEIN"/>
    <property type="match status" value="1"/>
</dbReference>
<comment type="caution">
    <text evidence="9">The sequence shown here is derived from an EMBL/GenBank/DDBJ whole genome shotgun (WGS) entry which is preliminary data.</text>
</comment>
<evidence type="ECO:0000313" key="10">
    <source>
        <dbReference type="Proteomes" id="UP001224418"/>
    </source>
</evidence>
<protein>
    <submittedName>
        <fullName evidence="9">Basic membrane protein A</fullName>
    </submittedName>
</protein>
<comment type="similarity">
    <text evidence="2">Belongs to the BMP lipoprotein family.</text>
</comment>
<evidence type="ECO:0000259" key="8">
    <source>
        <dbReference type="Pfam" id="PF02608"/>
    </source>
</evidence>
<dbReference type="Gene3D" id="3.40.50.2300">
    <property type="match status" value="2"/>
</dbReference>
<evidence type="ECO:0000256" key="5">
    <source>
        <dbReference type="ARBA" id="ARBA00023136"/>
    </source>
</evidence>
<evidence type="ECO:0000256" key="4">
    <source>
        <dbReference type="ARBA" id="ARBA00022729"/>
    </source>
</evidence>
<evidence type="ECO:0000256" key="7">
    <source>
        <dbReference type="SAM" id="SignalP"/>
    </source>
</evidence>
<dbReference type="CDD" id="cd19964">
    <property type="entry name" value="PBP1_BMP-like"/>
    <property type="match status" value="1"/>
</dbReference>
<evidence type="ECO:0000256" key="2">
    <source>
        <dbReference type="ARBA" id="ARBA00008610"/>
    </source>
</evidence>
<keyword evidence="4 7" id="KW-0732">Signal</keyword>
<dbReference type="Proteomes" id="UP001224418">
    <property type="component" value="Unassembled WGS sequence"/>
</dbReference>
<evidence type="ECO:0000256" key="1">
    <source>
        <dbReference type="ARBA" id="ARBA00004193"/>
    </source>
</evidence>